<dbReference type="GO" id="GO:0016251">
    <property type="term" value="F:RNA polymerase II general transcription initiation factor activity"/>
    <property type="evidence" value="ECO:0007669"/>
    <property type="project" value="TreeGrafter"/>
</dbReference>
<dbReference type="Gene3D" id="1.10.20.10">
    <property type="entry name" value="Histone, subunit A"/>
    <property type="match status" value="1"/>
</dbReference>
<keyword evidence="5" id="KW-0539">Nucleus</keyword>
<dbReference type="InterPro" id="IPR007900">
    <property type="entry name" value="TAF4_C"/>
</dbReference>
<feature type="region of interest" description="Disordered" evidence="6">
    <location>
        <begin position="1"/>
        <end position="29"/>
    </location>
</feature>
<dbReference type="GO" id="GO:0046982">
    <property type="term" value="F:protein heterodimerization activity"/>
    <property type="evidence" value="ECO:0007669"/>
    <property type="project" value="InterPro"/>
</dbReference>
<evidence type="ECO:0000256" key="5">
    <source>
        <dbReference type="ARBA" id="ARBA00023242"/>
    </source>
</evidence>
<proteinExistence type="inferred from homology"/>
<comment type="similarity">
    <text evidence="2">Belongs to the TAF4 family.</text>
</comment>
<feature type="region of interest" description="Disordered" evidence="6">
    <location>
        <begin position="653"/>
        <end position="681"/>
    </location>
</feature>
<organism evidence="8 9">
    <name type="scientific">Artemia franciscana</name>
    <name type="common">Brine shrimp</name>
    <name type="synonym">Artemia sanfranciscana</name>
    <dbReference type="NCBI Taxonomy" id="6661"/>
    <lineage>
        <taxon>Eukaryota</taxon>
        <taxon>Metazoa</taxon>
        <taxon>Ecdysozoa</taxon>
        <taxon>Arthropoda</taxon>
        <taxon>Crustacea</taxon>
        <taxon>Branchiopoda</taxon>
        <taxon>Anostraca</taxon>
        <taxon>Artemiidae</taxon>
        <taxon>Artemia</taxon>
    </lineage>
</organism>
<dbReference type="GO" id="GO:0003677">
    <property type="term" value="F:DNA binding"/>
    <property type="evidence" value="ECO:0007669"/>
    <property type="project" value="TreeGrafter"/>
</dbReference>
<dbReference type="Proteomes" id="UP001187531">
    <property type="component" value="Unassembled WGS sequence"/>
</dbReference>
<dbReference type="SUPFAM" id="SSF158553">
    <property type="entry name" value="TAFH domain-like"/>
    <property type="match status" value="1"/>
</dbReference>
<dbReference type="PANTHER" id="PTHR15138">
    <property type="entry name" value="TRANSCRIPTION INITIATION FACTOR TFIID SUBUNIT 4"/>
    <property type="match status" value="1"/>
</dbReference>
<dbReference type="InterPro" id="IPR037249">
    <property type="entry name" value="TAFH/NHR1_dom_sf"/>
</dbReference>
<dbReference type="InterPro" id="IPR009072">
    <property type="entry name" value="Histone-fold"/>
</dbReference>
<evidence type="ECO:0000256" key="2">
    <source>
        <dbReference type="ARBA" id="ARBA00006178"/>
    </source>
</evidence>
<evidence type="ECO:0000313" key="8">
    <source>
        <dbReference type="EMBL" id="KAK2714912.1"/>
    </source>
</evidence>
<evidence type="ECO:0000256" key="3">
    <source>
        <dbReference type="ARBA" id="ARBA00023015"/>
    </source>
</evidence>
<comment type="subcellular location">
    <subcellularLocation>
        <location evidence="1">Nucleus</location>
    </subcellularLocation>
</comment>
<dbReference type="InterPro" id="IPR003894">
    <property type="entry name" value="TAFH_NHR1"/>
</dbReference>
<evidence type="ECO:0000313" key="9">
    <source>
        <dbReference type="Proteomes" id="UP001187531"/>
    </source>
</evidence>
<dbReference type="GO" id="GO:0005669">
    <property type="term" value="C:transcription factor TFIID complex"/>
    <property type="evidence" value="ECO:0007669"/>
    <property type="project" value="InterPro"/>
</dbReference>
<dbReference type="Gene3D" id="1.20.120.1110">
    <property type="entry name" value="TAFH/NHR1 domain"/>
    <property type="match status" value="1"/>
</dbReference>
<feature type="compositionally biased region" description="Polar residues" evidence="6">
    <location>
        <begin position="14"/>
        <end position="29"/>
    </location>
</feature>
<evidence type="ECO:0000256" key="6">
    <source>
        <dbReference type="SAM" id="MobiDB-lite"/>
    </source>
</evidence>
<dbReference type="EMBL" id="JAVRJZ010000012">
    <property type="protein sequence ID" value="KAK2714912.1"/>
    <property type="molecule type" value="Genomic_DNA"/>
</dbReference>
<keyword evidence="3" id="KW-0805">Transcription regulation</keyword>
<dbReference type="Pfam" id="PF07531">
    <property type="entry name" value="TAFH"/>
    <property type="match status" value="1"/>
</dbReference>
<sequence>MYTGVDEMTKSDLESQLASPNTNGSNLVQNSASVSSFQSVNKAENNRQQPINGIYNAVDTDNENFVFTSLTGSLTSSVLFQNFPNSVNSQMLSFLTSRVDDKKYPAVYQNEPVNTSDSELILSQPFMSQITASSPINIHQASIAMIKPGTNGTLKVPTRQTVINQPGMIPPRMQVANVTPGTTGSVQISQKQLAPRFLLAPQQAIASEARPIMPGIYISANQSEPAGQGQHLVLKTENSKHQLPCVNHAPKKCQRQGQTLQTPPQVSAQNIVKQSQLGQNVAQQKVAVRAQHNQASASAVSGPLMILQKAKLKLKNILVTLLKRSNDRAEGTSKNVSTLVQALIHQKIQPDEFTQRIQKELNLSENQSLSPFLQKTLPYFRYSLATGDIKIDGLVPPSLTSAPAPPPVVPASPMSPLGSKTVANAPIIRAIQPNQFQSPQTQITVQAPVATQHIIGAPPELPRTPNIQNRIVIPKEKVPYRNLETPNQLKTVNKGIESPVSMCSSVQKSIISKENKFSPSLNSSTVNSGDDDINDVATMGGVNLAEESQRLLGPTKLVGTQIRSVKDEVFFPPTSLQGKVRKVLSRYPGIEEISPDFITLLNHAAQERLKNILERLSVVTEHKMEIIKNKEDYYVGHDVRAQIKFLEDLEKAKRKKQEENERETLLKAAKSRSRTEDPEQQAKLRAKVKEMQRVEMEEMCQAEANRTALQAIGSRKKPKLETVATRVAQMPYSPKLKRPTVREMLFILEEDKETCRSSLLYKAFVNYRE</sequence>
<dbReference type="SUPFAM" id="SSF47113">
    <property type="entry name" value="Histone-fold"/>
    <property type="match status" value="1"/>
</dbReference>
<evidence type="ECO:0000256" key="1">
    <source>
        <dbReference type="ARBA" id="ARBA00004123"/>
    </source>
</evidence>
<keyword evidence="4" id="KW-0804">Transcription</keyword>
<accession>A0AA88L361</accession>
<keyword evidence="9" id="KW-1185">Reference proteome</keyword>
<evidence type="ECO:0000256" key="4">
    <source>
        <dbReference type="ARBA" id="ARBA00023163"/>
    </source>
</evidence>
<protein>
    <recommendedName>
        <fullName evidence="7">TAFH domain-containing protein</fullName>
    </recommendedName>
</protein>
<dbReference type="InterPro" id="IPR045144">
    <property type="entry name" value="TAF4"/>
</dbReference>
<dbReference type="AlphaFoldDB" id="A0AA88L361"/>
<dbReference type="PROSITE" id="PS51119">
    <property type="entry name" value="TAFH"/>
    <property type="match status" value="1"/>
</dbReference>
<feature type="compositionally biased region" description="Basic and acidic residues" evidence="6">
    <location>
        <begin position="653"/>
        <end position="665"/>
    </location>
</feature>
<comment type="caution">
    <text evidence="8">The sequence shown here is derived from an EMBL/GenBank/DDBJ whole genome shotgun (WGS) entry which is preliminary data.</text>
</comment>
<name>A0AA88L361_ARTSF</name>
<dbReference type="Pfam" id="PF05236">
    <property type="entry name" value="TAF4"/>
    <property type="match status" value="1"/>
</dbReference>
<dbReference type="SMART" id="SM00549">
    <property type="entry name" value="TAFH"/>
    <property type="match status" value="1"/>
</dbReference>
<dbReference type="GO" id="GO:0006367">
    <property type="term" value="P:transcription initiation at RNA polymerase II promoter"/>
    <property type="evidence" value="ECO:0007669"/>
    <property type="project" value="TreeGrafter"/>
</dbReference>
<gene>
    <name evidence="8" type="ORF">QYM36_009796</name>
</gene>
<dbReference type="CDD" id="cd08045">
    <property type="entry name" value="HFD_TAF4"/>
    <property type="match status" value="1"/>
</dbReference>
<reference evidence="8" key="1">
    <citation type="submission" date="2023-07" db="EMBL/GenBank/DDBJ databases">
        <title>Chromosome-level genome assembly of Artemia franciscana.</title>
        <authorList>
            <person name="Jo E."/>
        </authorList>
    </citation>
    <scope>NUCLEOTIDE SEQUENCE</scope>
    <source>
        <tissue evidence="8">Whole body</tissue>
    </source>
</reference>
<feature type="domain" description="TAFH" evidence="7">
    <location>
        <begin position="307"/>
        <end position="403"/>
    </location>
</feature>
<evidence type="ECO:0000259" key="7">
    <source>
        <dbReference type="PROSITE" id="PS51119"/>
    </source>
</evidence>
<dbReference type="PANTHER" id="PTHR15138:SF14">
    <property type="entry name" value="TRANSCRIPTION INITIATION FACTOR TFIID SUBUNIT 4"/>
    <property type="match status" value="1"/>
</dbReference>